<feature type="binding site" evidence="5">
    <location>
        <position position="208"/>
    </location>
    <ligand>
        <name>pyruvate</name>
        <dbReference type="ChEBI" id="CHEBI:15361"/>
    </ligand>
</feature>
<evidence type="ECO:0000256" key="3">
    <source>
        <dbReference type="PIRNR" id="PIRNR001365"/>
    </source>
</evidence>
<dbReference type="PIRSF" id="PIRSF001365">
    <property type="entry name" value="DHDPS"/>
    <property type="match status" value="1"/>
</dbReference>
<organism evidence="6">
    <name type="scientific">Mammaliicoccus lentus</name>
    <name type="common">Staphylococcus lentus</name>
    <dbReference type="NCBI Taxonomy" id="42858"/>
    <lineage>
        <taxon>Bacteria</taxon>
        <taxon>Bacillati</taxon>
        <taxon>Bacillota</taxon>
        <taxon>Bacilli</taxon>
        <taxon>Bacillales</taxon>
        <taxon>Staphylococcaceae</taxon>
        <taxon>Mammaliicoccus</taxon>
    </lineage>
</organism>
<dbReference type="PANTHER" id="PTHR42849">
    <property type="entry name" value="N-ACETYLNEURAMINATE LYASE"/>
    <property type="match status" value="1"/>
</dbReference>
<protein>
    <submittedName>
        <fullName evidence="6">Putative dihydrodipicolinate synthase</fullName>
    </submittedName>
</protein>
<proteinExistence type="inferred from homology"/>
<dbReference type="CDD" id="cd00408">
    <property type="entry name" value="DHDPS-like"/>
    <property type="match status" value="1"/>
</dbReference>
<dbReference type="InterPro" id="IPR002220">
    <property type="entry name" value="DapA-like"/>
</dbReference>
<name>I7I7M3_MAMLE</name>
<sequence length="297" mass="33464">MKLNGIITPIITIMTDKGEIDYKNMKLHINNLIENGINGLLFLGSIGEFYSFNKEKKKELIDFAVKEVDGRVPVLVGVGDTNLNDVMDMSTYCKNKGVDVLVLISPYYFAPTEDSTFDYMSYVAKNVDLPLLLYNFPARSGNDLVPDLVYKLAKENKNIIGIKDTVDNISHTRKLINKVKKDFPEFLIFSGFDEYYLSNRVSGGDGLISGLTNVEPKIFSELHRAYQEKDFDTLTDYGNRISKLMEIYDIADLFITGIKAGVKINGLDISTYTNSPSKPITQKQFEEIKNIINDSSV</sequence>
<dbReference type="PANTHER" id="PTHR42849:SF1">
    <property type="entry name" value="N-ACETYLNEURAMINATE LYASE"/>
    <property type="match status" value="1"/>
</dbReference>
<dbReference type="AlphaFoldDB" id="I7I7M3"/>
<dbReference type="InterPro" id="IPR013785">
    <property type="entry name" value="Aldolase_TIM"/>
</dbReference>
<reference evidence="6" key="1">
    <citation type="journal article" date="2012" name="Antimicrob. Agents Chemother.">
        <title>New MLSB Resistance Gene erm(43) in Staphylococcus lentus.</title>
        <authorList>
            <person name="Schwendener S."/>
            <person name="Perreten V."/>
        </authorList>
    </citation>
    <scope>NUCLEOTIDE SEQUENCE</scope>
    <source>
        <strain evidence="6">SD952</strain>
    </source>
</reference>
<dbReference type="RefSeq" id="WP_218688611.1">
    <property type="nucleotide sequence ID" value="NZ_CP188069.1"/>
</dbReference>
<dbReference type="Gene3D" id="3.20.20.70">
    <property type="entry name" value="Aldolase class I"/>
    <property type="match status" value="1"/>
</dbReference>
<dbReference type="PROSITE" id="PS00666">
    <property type="entry name" value="DHDPS_2"/>
    <property type="match status" value="1"/>
</dbReference>
<keyword evidence="1 3" id="KW-0456">Lyase</keyword>
<dbReference type="SMART" id="SM01130">
    <property type="entry name" value="DHDPS"/>
    <property type="match status" value="1"/>
</dbReference>
<accession>I7I7M3</accession>
<evidence type="ECO:0000313" key="6">
    <source>
        <dbReference type="EMBL" id="CCF55074.1"/>
    </source>
</evidence>
<comment type="similarity">
    <text evidence="3">Belongs to the DapA family.</text>
</comment>
<evidence type="ECO:0000256" key="2">
    <source>
        <dbReference type="ARBA" id="ARBA00023270"/>
    </source>
</evidence>
<evidence type="ECO:0000256" key="4">
    <source>
        <dbReference type="PIRSR" id="PIRSR001365-1"/>
    </source>
</evidence>
<feature type="active site" description="Schiff-base intermediate with substrate" evidence="4">
    <location>
        <position position="163"/>
    </location>
</feature>
<dbReference type="GO" id="GO:0005829">
    <property type="term" value="C:cytosol"/>
    <property type="evidence" value="ECO:0007669"/>
    <property type="project" value="TreeGrafter"/>
</dbReference>
<evidence type="ECO:0000256" key="1">
    <source>
        <dbReference type="ARBA" id="ARBA00023239"/>
    </source>
</evidence>
<dbReference type="EMBL" id="HE650138">
    <property type="protein sequence ID" value="CCF55074.1"/>
    <property type="molecule type" value="Genomic_DNA"/>
</dbReference>
<dbReference type="GO" id="GO:0008747">
    <property type="term" value="F:N-acetylneuraminate lyase activity"/>
    <property type="evidence" value="ECO:0007669"/>
    <property type="project" value="TreeGrafter"/>
</dbReference>
<evidence type="ECO:0000256" key="5">
    <source>
        <dbReference type="PIRSR" id="PIRSR001365-2"/>
    </source>
</evidence>
<feature type="active site" description="Proton donor/acceptor" evidence="4">
    <location>
        <position position="134"/>
    </location>
</feature>
<dbReference type="SUPFAM" id="SSF51569">
    <property type="entry name" value="Aldolase"/>
    <property type="match status" value="1"/>
</dbReference>
<dbReference type="GO" id="GO:0019262">
    <property type="term" value="P:N-acetylneuraminate catabolic process"/>
    <property type="evidence" value="ECO:0007669"/>
    <property type="project" value="TreeGrafter"/>
</dbReference>
<dbReference type="Pfam" id="PF00701">
    <property type="entry name" value="DHDPS"/>
    <property type="match status" value="1"/>
</dbReference>
<dbReference type="PRINTS" id="PR00146">
    <property type="entry name" value="DHPICSNTHASE"/>
</dbReference>
<keyword evidence="2" id="KW-0704">Schiff base</keyword>
<dbReference type="InterPro" id="IPR020625">
    <property type="entry name" value="Schiff_base-form_aldolases_AS"/>
</dbReference>